<gene>
    <name evidence="3" type="ORF">LIER_26951</name>
</gene>
<evidence type="ECO:0000256" key="1">
    <source>
        <dbReference type="SAM" id="MobiDB-lite"/>
    </source>
</evidence>
<sequence length="328" mass="37848">MAAQEVNQGLLSDLVAMGFSEARATMAILSSGNSGIEEAINWIVDHENELDTDEMPSDSVDIEIESPDPSQVSEQVKLKAQELRDHARRKREEEEKKVDHEREKERIRAGKELLGAKRVAEEHERKRFIDQRKAEKEEVKRARERIRQKLHQDKLERWGRLHPQKQSPISTDSGISRAPEIKIPVSQKAIPLSATSAEESMRECLRYLKIRHQDDDYRVKRAFQTLLTYVRNVIVSPGEEKFRRIRLNNPAFQERVGRFKEGIQFLELCGFEKSDNFLVLPSHKIDITRLNVATAALLAALTNPFFGLLSRYEWRKTSNIDVQSLLSV</sequence>
<dbReference type="InterPro" id="IPR015940">
    <property type="entry name" value="UBA"/>
</dbReference>
<comment type="caution">
    <text evidence="3">The sequence shown here is derived from an EMBL/GenBank/DDBJ whole genome shotgun (WGS) entry which is preliminary data.</text>
</comment>
<dbReference type="PANTHER" id="PTHR46713:SF4">
    <property type="entry name" value="UBIQUITIN-ASSOCIATED (UBA)_TS-N DOMAIN PROTEIN"/>
    <property type="match status" value="1"/>
</dbReference>
<feature type="domain" description="UBA" evidence="2">
    <location>
        <begin position="5"/>
        <end position="46"/>
    </location>
</feature>
<dbReference type="Pfam" id="PF09409">
    <property type="entry name" value="PUB"/>
    <property type="match status" value="1"/>
</dbReference>
<protein>
    <recommendedName>
        <fullName evidence="2">UBA domain-containing protein</fullName>
    </recommendedName>
</protein>
<feature type="region of interest" description="Disordered" evidence="1">
    <location>
        <begin position="83"/>
        <end position="103"/>
    </location>
</feature>
<proteinExistence type="predicted"/>
<accession>A0AAV3RBG0</accession>
<dbReference type="EMBL" id="BAABME010008537">
    <property type="protein sequence ID" value="GAA0173303.1"/>
    <property type="molecule type" value="Genomic_DNA"/>
</dbReference>
<dbReference type="InterPro" id="IPR036339">
    <property type="entry name" value="PUB-like_dom_sf"/>
</dbReference>
<dbReference type="SMART" id="SM00580">
    <property type="entry name" value="PUG"/>
    <property type="match status" value="1"/>
</dbReference>
<dbReference type="Gene3D" id="1.10.8.10">
    <property type="entry name" value="DNA helicase RuvA subunit, C-terminal domain"/>
    <property type="match status" value="1"/>
</dbReference>
<dbReference type="Pfam" id="PF22562">
    <property type="entry name" value="UBA_7"/>
    <property type="match status" value="1"/>
</dbReference>
<organism evidence="3 4">
    <name type="scientific">Lithospermum erythrorhizon</name>
    <name type="common">Purple gromwell</name>
    <name type="synonym">Lithospermum officinale var. erythrorhizon</name>
    <dbReference type="NCBI Taxonomy" id="34254"/>
    <lineage>
        <taxon>Eukaryota</taxon>
        <taxon>Viridiplantae</taxon>
        <taxon>Streptophyta</taxon>
        <taxon>Embryophyta</taxon>
        <taxon>Tracheophyta</taxon>
        <taxon>Spermatophyta</taxon>
        <taxon>Magnoliopsida</taxon>
        <taxon>eudicotyledons</taxon>
        <taxon>Gunneridae</taxon>
        <taxon>Pentapetalae</taxon>
        <taxon>asterids</taxon>
        <taxon>lamiids</taxon>
        <taxon>Boraginales</taxon>
        <taxon>Boraginaceae</taxon>
        <taxon>Boraginoideae</taxon>
        <taxon>Lithospermeae</taxon>
        <taxon>Lithospermum</taxon>
    </lineage>
</organism>
<dbReference type="SUPFAM" id="SSF46934">
    <property type="entry name" value="UBA-like"/>
    <property type="match status" value="1"/>
</dbReference>
<evidence type="ECO:0000313" key="4">
    <source>
        <dbReference type="Proteomes" id="UP001454036"/>
    </source>
</evidence>
<dbReference type="PANTHER" id="PTHR46713">
    <property type="entry name" value="F13M7.16 PROTEIN"/>
    <property type="match status" value="1"/>
</dbReference>
<keyword evidence="4" id="KW-1185">Reference proteome</keyword>
<dbReference type="InterPro" id="IPR018997">
    <property type="entry name" value="PUB_domain"/>
</dbReference>
<evidence type="ECO:0000259" key="2">
    <source>
        <dbReference type="PROSITE" id="PS50030"/>
    </source>
</evidence>
<dbReference type="SUPFAM" id="SSF143503">
    <property type="entry name" value="PUG domain-like"/>
    <property type="match status" value="1"/>
</dbReference>
<name>A0AAV3RBG0_LITER</name>
<reference evidence="3 4" key="1">
    <citation type="submission" date="2024-01" db="EMBL/GenBank/DDBJ databases">
        <title>The complete chloroplast genome sequence of Lithospermum erythrorhizon: insights into the phylogenetic relationship among Boraginaceae species and the maternal lineages of purple gromwells.</title>
        <authorList>
            <person name="Okada T."/>
            <person name="Watanabe K."/>
        </authorList>
    </citation>
    <scope>NUCLEOTIDE SEQUENCE [LARGE SCALE GENOMIC DNA]</scope>
</reference>
<dbReference type="InterPro" id="IPR009060">
    <property type="entry name" value="UBA-like_sf"/>
</dbReference>
<dbReference type="AlphaFoldDB" id="A0AAV3RBG0"/>
<dbReference type="Gene3D" id="1.20.58.2190">
    <property type="match status" value="1"/>
</dbReference>
<dbReference type="Proteomes" id="UP001454036">
    <property type="component" value="Unassembled WGS sequence"/>
</dbReference>
<evidence type="ECO:0000313" key="3">
    <source>
        <dbReference type="EMBL" id="GAA0173303.1"/>
    </source>
</evidence>
<dbReference type="PROSITE" id="PS50030">
    <property type="entry name" value="UBA"/>
    <property type="match status" value="1"/>
</dbReference>